<dbReference type="Proteomes" id="UP000095280">
    <property type="component" value="Unplaced"/>
</dbReference>
<keyword evidence="3" id="KW-0964">Secreted</keyword>
<keyword evidence="4" id="KW-1185">Reference proteome</keyword>
<dbReference type="InterPro" id="IPR020392">
    <property type="entry name" value="Pancreatic_hormone-like_CS"/>
</dbReference>
<dbReference type="AlphaFoldDB" id="A0A1I8I774"/>
<reference evidence="5" key="1">
    <citation type="submission" date="2016-11" db="UniProtKB">
        <authorList>
            <consortium name="WormBaseParasite"/>
        </authorList>
    </citation>
    <scope>IDENTIFICATION</scope>
</reference>
<protein>
    <submittedName>
        <fullName evidence="5">Pancreatic hormone</fullName>
    </submittedName>
</protein>
<name>A0A1I8I774_9PLAT</name>
<proteinExistence type="inferred from homology"/>
<organism evidence="4 5">
    <name type="scientific">Macrostomum lignano</name>
    <dbReference type="NCBI Taxonomy" id="282301"/>
    <lineage>
        <taxon>Eukaryota</taxon>
        <taxon>Metazoa</taxon>
        <taxon>Spiralia</taxon>
        <taxon>Lophotrochozoa</taxon>
        <taxon>Platyhelminthes</taxon>
        <taxon>Rhabditophora</taxon>
        <taxon>Macrostomorpha</taxon>
        <taxon>Macrostomida</taxon>
        <taxon>Macrostomidae</taxon>
        <taxon>Macrostomum</taxon>
    </lineage>
</organism>
<sequence length="64" mass="7443">PQGYPDEAAELQVMKELLAMSATPPGTQQEDSERLRFYMKNLRSYMELVLRPRFGKRSGDNFFT</sequence>
<evidence type="ECO:0000256" key="1">
    <source>
        <dbReference type="ARBA" id="ARBA00004613"/>
    </source>
</evidence>
<evidence type="ECO:0000313" key="5">
    <source>
        <dbReference type="WBParaSite" id="maker-uti_cns_0010351-snap-gene-0.4-mRNA-1"/>
    </source>
</evidence>
<comment type="subcellular location">
    <subcellularLocation>
        <location evidence="1">Secreted</location>
    </subcellularLocation>
</comment>
<dbReference type="WBParaSite" id="maker-uti_cns_0010351-snap-gene-0.4-mRNA-1">
    <property type="protein sequence ID" value="maker-uti_cns_0010351-snap-gene-0.4-mRNA-1"/>
    <property type="gene ID" value="maker-uti_cns_0010351-snap-gene-0.4"/>
</dbReference>
<evidence type="ECO:0000313" key="4">
    <source>
        <dbReference type="Proteomes" id="UP000095280"/>
    </source>
</evidence>
<dbReference type="PROSITE" id="PS00265">
    <property type="entry name" value="PANCREATIC_HORMONE_1"/>
    <property type="match status" value="1"/>
</dbReference>
<dbReference type="GO" id="GO:0005576">
    <property type="term" value="C:extracellular region"/>
    <property type="evidence" value="ECO:0007669"/>
    <property type="project" value="UniProtKB-SubCell"/>
</dbReference>
<evidence type="ECO:0000256" key="2">
    <source>
        <dbReference type="ARBA" id="ARBA00010022"/>
    </source>
</evidence>
<accession>A0A1I8I774</accession>
<evidence type="ECO:0000256" key="3">
    <source>
        <dbReference type="ARBA" id="ARBA00022525"/>
    </source>
</evidence>
<dbReference type="PROSITE" id="PS50276">
    <property type="entry name" value="PANCREATIC_HORMONE_2"/>
    <property type="match status" value="1"/>
</dbReference>
<comment type="similarity">
    <text evidence="2">Belongs to the NPY family.</text>
</comment>